<proteinExistence type="predicted"/>
<evidence type="ECO:0000259" key="3">
    <source>
        <dbReference type="PROSITE" id="PS50213"/>
    </source>
</evidence>
<comment type="caution">
    <text evidence="4">The sequence shown here is derived from an EMBL/GenBank/DDBJ whole genome shotgun (WGS) entry which is preliminary data.</text>
</comment>
<evidence type="ECO:0000256" key="2">
    <source>
        <dbReference type="SAM" id="SignalP"/>
    </source>
</evidence>
<dbReference type="Pfam" id="PF02469">
    <property type="entry name" value="Fasciclin"/>
    <property type="match status" value="1"/>
</dbReference>
<feature type="compositionally biased region" description="Polar residues" evidence="1">
    <location>
        <begin position="353"/>
        <end position="362"/>
    </location>
</feature>
<evidence type="ECO:0000256" key="1">
    <source>
        <dbReference type="SAM" id="MobiDB-lite"/>
    </source>
</evidence>
<feature type="chain" id="PRO_5043688153" description="FAS1 domain-containing protein" evidence="2">
    <location>
        <begin position="22"/>
        <end position="383"/>
    </location>
</feature>
<dbReference type="SMART" id="SM00554">
    <property type="entry name" value="FAS1"/>
    <property type="match status" value="1"/>
</dbReference>
<dbReference type="AlphaFoldDB" id="A0AAW1TCC5"/>
<feature type="compositionally biased region" description="Low complexity" evidence="1">
    <location>
        <begin position="294"/>
        <end position="309"/>
    </location>
</feature>
<dbReference type="InterPro" id="IPR000782">
    <property type="entry name" value="FAS1_domain"/>
</dbReference>
<dbReference type="Proteomes" id="UP001485043">
    <property type="component" value="Unassembled WGS sequence"/>
</dbReference>
<protein>
    <recommendedName>
        <fullName evidence="3">FAS1 domain-containing protein</fullName>
    </recommendedName>
</protein>
<gene>
    <name evidence="4" type="ORF">WJX84_007876</name>
</gene>
<feature type="compositionally biased region" description="Basic and acidic residues" evidence="1">
    <location>
        <begin position="369"/>
        <end position="383"/>
    </location>
</feature>
<evidence type="ECO:0000313" key="5">
    <source>
        <dbReference type="Proteomes" id="UP001485043"/>
    </source>
</evidence>
<dbReference type="Gene3D" id="2.30.180.10">
    <property type="entry name" value="FAS1 domain"/>
    <property type="match status" value="1"/>
</dbReference>
<feature type="compositionally biased region" description="Basic and acidic residues" evidence="1">
    <location>
        <begin position="258"/>
        <end position="268"/>
    </location>
</feature>
<feature type="region of interest" description="Disordered" evidence="1">
    <location>
        <begin position="339"/>
        <end position="383"/>
    </location>
</feature>
<evidence type="ECO:0000313" key="4">
    <source>
        <dbReference type="EMBL" id="KAK9867476.1"/>
    </source>
</evidence>
<dbReference type="InterPro" id="IPR036378">
    <property type="entry name" value="FAS1_dom_sf"/>
</dbReference>
<organism evidence="4 5">
    <name type="scientific">Apatococcus fuscideae</name>
    <dbReference type="NCBI Taxonomy" id="2026836"/>
    <lineage>
        <taxon>Eukaryota</taxon>
        <taxon>Viridiplantae</taxon>
        <taxon>Chlorophyta</taxon>
        <taxon>core chlorophytes</taxon>
        <taxon>Trebouxiophyceae</taxon>
        <taxon>Chlorellales</taxon>
        <taxon>Chlorellaceae</taxon>
        <taxon>Apatococcus</taxon>
    </lineage>
</organism>
<name>A0AAW1TCC5_9CHLO</name>
<sequence length="383" mass="40014">MYYSATAISLLVVALVQGSAGSLPREVPSCQTALQTIQGLDYLNTFSSIVKQTRLAGLLNDPAFPATVFAVRNEALTSLSKLLSSNGTFATEQVKAIAHYHVLPFSLQKATRFDAKAKQFTTMLGQPIGLQQAAVPMVSGAQNSSVLLSSKSITACQAEVYIVDGVLLPDLAQIGNGKKADAKKGPVTPKPESGVAADGKLSKKQQREAEAERQALAVPEQTSSSSSKAARPELSTLTTSGGGGMADSKHTTVSAGSHADKHEPKDELETLGATTPDDLVEDGQVGAESTDLTQKASQAASQKAAAASKTLENDLEGVYSRSGKFGKKGSGVIKSILGMFSGGDPSESDYQRSRTPAVSSQALMPRGDATAHSRRGEDSEAWR</sequence>
<reference evidence="4 5" key="1">
    <citation type="journal article" date="2024" name="Nat. Commun.">
        <title>Phylogenomics reveals the evolutionary origins of lichenization in chlorophyte algae.</title>
        <authorList>
            <person name="Puginier C."/>
            <person name="Libourel C."/>
            <person name="Otte J."/>
            <person name="Skaloud P."/>
            <person name="Haon M."/>
            <person name="Grisel S."/>
            <person name="Petersen M."/>
            <person name="Berrin J.G."/>
            <person name="Delaux P.M."/>
            <person name="Dal Grande F."/>
            <person name="Keller J."/>
        </authorList>
    </citation>
    <scope>NUCLEOTIDE SEQUENCE [LARGE SCALE GENOMIC DNA]</scope>
    <source>
        <strain evidence="4 5">SAG 2523</strain>
    </source>
</reference>
<feature type="domain" description="FAS1" evidence="3">
    <location>
        <begin position="30"/>
        <end position="167"/>
    </location>
</feature>
<dbReference type="EMBL" id="JALJOV010000085">
    <property type="protein sequence ID" value="KAK9867476.1"/>
    <property type="molecule type" value="Genomic_DNA"/>
</dbReference>
<keyword evidence="5" id="KW-1185">Reference proteome</keyword>
<dbReference type="SUPFAM" id="SSF82153">
    <property type="entry name" value="FAS1 domain"/>
    <property type="match status" value="1"/>
</dbReference>
<feature type="signal peptide" evidence="2">
    <location>
        <begin position="1"/>
        <end position="21"/>
    </location>
</feature>
<keyword evidence="2" id="KW-0732">Signal</keyword>
<accession>A0AAW1TCC5</accession>
<feature type="region of interest" description="Disordered" evidence="1">
    <location>
        <begin position="177"/>
        <end position="315"/>
    </location>
</feature>
<dbReference type="PROSITE" id="PS50213">
    <property type="entry name" value="FAS1"/>
    <property type="match status" value="1"/>
</dbReference>